<accession>A0A345UM24</accession>
<protein>
    <submittedName>
        <fullName evidence="2">Uncharacterized protein</fullName>
    </submittedName>
</protein>
<feature type="signal peptide" evidence="1">
    <location>
        <begin position="1"/>
        <end position="27"/>
    </location>
</feature>
<dbReference type="RefSeq" id="WP_114984701.1">
    <property type="nucleotide sequence ID" value="NZ_CP027806.1"/>
</dbReference>
<evidence type="ECO:0000313" key="3">
    <source>
        <dbReference type="Proteomes" id="UP000254808"/>
    </source>
</evidence>
<keyword evidence="1" id="KW-0732">Signal</keyword>
<feature type="chain" id="PRO_5016700873" evidence="1">
    <location>
        <begin position="28"/>
        <end position="298"/>
    </location>
</feature>
<reference evidence="2 3" key="1">
    <citation type="submission" date="2018-03" db="EMBL/GenBank/DDBJ databases">
        <title>Phenotypic and genomic properties of Cyclonatronum proteinivorum gen. nov., sp. nov., a haloalkaliphilic bacteroidete from soda lakes possessing Na+-translocating rhodopsin.</title>
        <authorList>
            <person name="Toshchakov S.V."/>
            <person name="Korzhenkov A."/>
            <person name="Samarov N.I."/>
            <person name="Kublanov I.V."/>
            <person name="Muntyan M.S."/>
            <person name="Sorokin D.Y."/>
        </authorList>
    </citation>
    <scope>NUCLEOTIDE SEQUENCE [LARGE SCALE GENOMIC DNA]</scope>
    <source>
        <strain evidence="2 3">Omega</strain>
    </source>
</reference>
<dbReference type="InterPro" id="IPR015943">
    <property type="entry name" value="WD40/YVTN_repeat-like_dom_sf"/>
</dbReference>
<dbReference type="Gene3D" id="2.130.10.10">
    <property type="entry name" value="YVTN repeat-like/Quinoprotein amine dehydrogenase"/>
    <property type="match status" value="1"/>
</dbReference>
<proteinExistence type="predicted"/>
<dbReference type="SUPFAM" id="SSF75011">
    <property type="entry name" value="3-carboxy-cis,cis-mucoante lactonizing enzyme"/>
    <property type="match status" value="1"/>
</dbReference>
<gene>
    <name evidence="2" type="ORF">CYPRO_2280</name>
</gene>
<dbReference type="AlphaFoldDB" id="A0A345UM24"/>
<sequence length="298" mass="33938">MTTFNGLPNYRPLLCSFLLFISVLCLGCASEQDEIPATLSFESFEFSGTELDISGNTDNARATFWHPSGNTMYIASRFTESVVAWETISPWELEGAVYAASVSVAEALQQNNDLSRAHGLFFSPDGSLMWVFNRTEMWAWQLNTAWDITTAEVLHYEDLTPVVERGHDMHFHPDGTMLFIDDRNAQAVHQYQLSTAWDITTAGHVFTLDISDLEEEVRGIEFIFDGRVMLLLDTVRMELMQYQLASPWQLETAVYHSSFDLSSQTDDPRGLSISPDLCRFYITARNQEKVLEYFNKDC</sequence>
<dbReference type="KEGG" id="cprv:CYPRO_2280"/>
<dbReference type="OrthoDB" id="2582440at2"/>
<evidence type="ECO:0000313" key="2">
    <source>
        <dbReference type="EMBL" id="AXJ01526.1"/>
    </source>
</evidence>
<keyword evidence="3" id="KW-1185">Reference proteome</keyword>
<dbReference type="EMBL" id="CP027806">
    <property type="protein sequence ID" value="AXJ01526.1"/>
    <property type="molecule type" value="Genomic_DNA"/>
</dbReference>
<name>A0A345UM24_9BACT</name>
<evidence type="ECO:0000256" key="1">
    <source>
        <dbReference type="SAM" id="SignalP"/>
    </source>
</evidence>
<organism evidence="2 3">
    <name type="scientific">Cyclonatronum proteinivorum</name>
    <dbReference type="NCBI Taxonomy" id="1457365"/>
    <lineage>
        <taxon>Bacteria</taxon>
        <taxon>Pseudomonadati</taxon>
        <taxon>Balneolota</taxon>
        <taxon>Balneolia</taxon>
        <taxon>Balneolales</taxon>
        <taxon>Cyclonatronaceae</taxon>
        <taxon>Cyclonatronum</taxon>
    </lineage>
</organism>
<dbReference type="Proteomes" id="UP000254808">
    <property type="component" value="Chromosome"/>
</dbReference>